<evidence type="ECO:0008006" key="2">
    <source>
        <dbReference type="Google" id="ProtNLM"/>
    </source>
</evidence>
<feature type="non-terminal residue" evidence="1">
    <location>
        <position position="1"/>
    </location>
</feature>
<dbReference type="InterPro" id="IPR013783">
    <property type="entry name" value="Ig-like_fold"/>
</dbReference>
<name>A0A0F9LUZ9_9ZZZZ</name>
<dbReference type="AlphaFoldDB" id="A0A0F9LUZ9"/>
<organism evidence="1">
    <name type="scientific">marine sediment metagenome</name>
    <dbReference type="NCBI Taxonomy" id="412755"/>
    <lineage>
        <taxon>unclassified sequences</taxon>
        <taxon>metagenomes</taxon>
        <taxon>ecological metagenomes</taxon>
    </lineage>
</organism>
<evidence type="ECO:0000313" key="1">
    <source>
        <dbReference type="EMBL" id="KKM97248.1"/>
    </source>
</evidence>
<proteinExistence type="predicted"/>
<reference evidence="1" key="1">
    <citation type="journal article" date="2015" name="Nature">
        <title>Complex archaea that bridge the gap between prokaryotes and eukaryotes.</title>
        <authorList>
            <person name="Spang A."/>
            <person name="Saw J.H."/>
            <person name="Jorgensen S.L."/>
            <person name="Zaremba-Niedzwiedzka K."/>
            <person name="Martijn J."/>
            <person name="Lind A.E."/>
            <person name="van Eijk R."/>
            <person name="Schleper C."/>
            <person name="Guy L."/>
            <person name="Ettema T.J."/>
        </authorList>
    </citation>
    <scope>NUCLEOTIDE SEQUENCE</scope>
</reference>
<dbReference type="Gene3D" id="2.60.40.10">
    <property type="entry name" value="Immunoglobulins"/>
    <property type="match status" value="1"/>
</dbReference>
<accession>A0A0F9LUZ9</accession>
<gene>
    <name evidence="1" type="ORF">LCGC14_1169920</name>
</gene>
<dbReference type="EMBL" id="LAZR01005770">
    <property type="protein sequence ID" value="KKM97248.1"/>
    <property type="molecule type" value="Genomic_DNA"/>
</dbReference>
<comment type="caution">
    <text evidence="1">The sequence shown here is derived from an EMBL/GenBank/DDBJ whole genome shotgun (WGS) entry which is preliminary data.</text>
</comment>
<protein>
    <recommendedName>
        <fullName evidence="2">Tip attachment protein J domain-containing protein</fullName>
    </recommendedName>
</protein>
<sequence>GYGRVLSLTTDSSGDITHVTVDEELTMQAGITYGIRFRLSDGTTLQSSLVLDIGTSDTVELVPPLPTDSADDYPEVGDLIMFGETEKETILLLIKEIVPTQNMGANIIGVNYNPAVYTADTGTIPAHIVNLAVDAGLSPTYEAIISDEDVLMYDASGTPIVRVLIKFNQASDTVLYDVEYIEVQYRLSAPSTADPGMNDDPWTMDPRIEKSAQELWLIGLQEGELYDLRTRYIYRSGLAGLWNEISEHLVVGSTSNPSDVTNFSQNVAESLATLSWNAVNDVDLSHYEIRYNGDRTNLDWDDAAILVEKVAGNATTTIVSALSGVYFIKAVDLGGRKSDNEAYFVSGVQELSWLNVVESISAHPDFDGYHEDTAQLAGVLKLNGEDTLADVDPLSEVDAMAMGTGTGFKSLGYYNFKELVDLQEVYVSKLRPTIAVVGQAYNNTIYDWPDLFSLPNIYANLAPSSAWGTKVETRHSEYVANRCLQPMDLTALGWSAERGSSVVSDVALGPDQSTLYDEVIFDIVGVSDILYATGESNRDGETIKVRWRMKADASGSSIREFLYAEGGPNNGVDINITTEWEWYEKEVTIASGETGEIIFALNNDTGSDMVGIIYVGDVYIFFEDDWSTWAEVTSADYRARSFQFRQKLTSSVFNITPHITVLSIDVDMPDRVAGEDAITSGAGAYVVTFVVPFNNTPAIVVTGRNMATGDYAEVTNQSRTGFTVTFKDSGGVAKSIVFDWVAKGYGHVQT</sequence>